<keyword evidence="4" id="KW-1185">Reference proteome</keyword>
<dbReference type="GO" id="GO:0005737">
    <property type="term" value="C:cytoplasm"/>
    <property type="evidence" value="ECO:0007669"/>
    <property type="project" value="UniProtKB-SubCell"/>
</dbReference>
<comment type="domain">
    <text evidence="2">A Gly-cisPro motif from one monomer fits into the active site of the other monomer to allow specific chiral rejection of L-amino acids.</text>
</comment>
<sequence length="148" mass="16437">MRTVIQRVSEASVTIDGSVHGAIGRGYMILVGIADSDDEAVINKMADKIARLRIFEDENGKMNLNLEQVSGAILSISQFTLYADCRKGNRPSFSKAGRPDHAKKMYLYFNDVMRRYGFDVQEGIFGADMKVRLLNDGPVTIVLDSDTL</sequence>
<comment type="subunit">
    <text evidence="2">Homodimer.</text>
</comment>
<comment type="catalytic activity">
    <reaction evidence="2">
        <text>glycyl-tRNA(Ala) + H2O = tRNA(Ala) + glycine + H(+)</text>
        <dbReference type="Rhea" id="RHEA:53744"/>
        <dbReference type="Rhea" id="RHEA-COMP:9657"/>
        <dbReference type="Rhea" id="RHEA-COMP:13640"/>
        <dbReference type="ChEBI" id="CHEBI:15377"/>
        <dbReference type="ChEBI" id="CHEBI:15378"/>
        <dbReference type="ChEBI" id="CHEBI:57305"/>
        <dbReference type="ChEBI" id="CHEBI:78442"/>
        <dbReference type="ChEBI" id="CHEBI:78522"/>
    </reaction>
</comment>
<comment type="catalytic activity">
    <reaction evidence="2">
        <text>a D-aminoacyl-tRNA + H2O = a tRNA + a D-alpha-amino acid + H(+)</text>
        <dbReference type="Rhea" id="RHEA:13953"/>
        <dbReference type="Rhea" id="RHEA-COMP:10123"/>
        <dbReference type="Rhea" id="RHEA-COMP:10124"/>
        <dbReference type="ChEBI" id="CHEBI:15377"/>
        <dbReference type="ChEBI" id="CHEBI:15378"/>
        <dbReference type="ChEBI" id="CHEBI:59871"/>
        <dbReference type="ChEBI" id="CHEBI:78442"/>
        <dbReference type="ChEBI" id="CHEBI:79333"/>
        <dbReference type="EC" id="3.1.1.96"/>
    </reaction>
</comment>
<dbReference type="SUPFAM" id="SSF69500">
    <property type="entry name" value="DTD-like"/>
    <property type="match status" value="1"/>
</dbReference>
<evidence type="ECO:0000313" key="3">
    <source>
        <dbReference type="EMBL" id="MDX8419650.1"/>
    </source>
</evidence>
<comment type="similarity">
    <text evidence="1 2">Belongs to the DTD family.</text>
</comment>
<dbReference type="PANTHER" id="PTHR10472">
    <property type="entry name" value="D-TYROSYL-TRNA TYR DEACYLASE"/>
    <property type="match status" value="1"/>
</dbReference>
<comment type="function">
    <text evidence="2">An aminoacyl-tRNA editing enzyme that deacylates mischarged D-aminoacyl-tRNAs. Also deacylates mischarged glycyl-tRNA(Ala), protecting cells against glycine mischarging by AlaRS. Acts via tRNA-based rather than protein-based catalysis; rejects L-amino acids rather than detecting D-amino acids in the active site. By recycling D-aminoacyl-tRNA to D-amino acids and free tRNA molecules, this enzyme counteracts the toxicity associated with the formation of D-aminoacyl-tRNA entities in vivo and helps enforce protein L-homochirality.</text>
</comment>
<dbReference type="Pfam" id="PF02580">
    <property type="entry name" value="Tyr_Deacylase"/>
    <property type="match status" value="1"/>
</dbReference>
<dbReference type="Gene3D" id="3.50.80.10">
    <property type="entry name" value="D-tyrosyl-tRNA(Tyr) deacylase"/>
    <property type="match status" value="1"/>
</dbReference>
<organism evidence="3 4">
    <name type="scientific">Grylomicrobium aquisgranensis</name>
    <dbReference type="NCBI Taxonomy" id="2926318"/>
    <lineage>
        <taxon>Bacteria</taxon>
        <taxon>Bacillati</taxon>
        <taxon>Bacillota</taxon>
        <taxon>Erysipelotrichia</taxon>
        <taxon>Erysipelotrichales</taxon>
        <taxon>Erysipelotrichaceae</taxon>
        <taxon>Grylomicrobium</taxon>
    </lineage>
</organism>
<dbReference type="Proteomes" id="UP001286174">
    <property type="component" value="Unassembled WGS sequence"/>
</dbReference>
<dbReference type="GO" id="GO:0019478">
    <property type="term" value="P:D-amino acid catabolic process"/>
    <property type="evidence" value="ECO:0007669"/>
    <property type="project" value="UniProtKB-UniRule"/>
</dbReference>
<dbReference type="AlphaFoldDB" id="A0AB35U479"/>
<keyword evidence="2" id="KW-0963">Cytoplasm</keyword>
<evidence type="ECO:0000256" key="2">
    <source>
        <dbReference type="HAMAP-Rule" id="MF_00518"/>
    </source>
</evidence>
<feature type="short sequence motif" description="Gly-cisPro motif, important for rejection of L-amino acids" evidence="2">
    <location>
        <begin position="137"/>
        <end position="138"/>
    </location>
</feature>
<dbReference type="RefSeq" id="WP_277010100.1">
    <property type="nucleotide sequence ID" value="NZ_JALBUR010000012.1"/>
</dbReference>
<dbReference type="GO" id="GO:0106026">
    <property type="term" value="F:Gly-tRNA(Ala) deacylase activity"/>
    <property type="evidence" value="ECO:0007669"/>
    <property type="project" value="UniProtKB-UniRule"/>
</dbReference>
<keyword evidence="2 3" id="KW-0378">Hydrolase</keyword>
<dbReference type="CDD" id="cd00563">
    <property type="entry name" value="Dtyr_deacylase"/>
    <property type="match status" value="1"/>
</dbReference>
<dbReference type="InterPro" id="IPR003732">
    <property type="entry name" value="Daa-tRNA_deacyls_DTD"/>
</dbReference>
<gene>
    <name evidence="2 3" type="primary">dtd</name>
    <name evidence="3" type="ORF">MOZ60_06040</name>
</gene>
<dbReference type="GO" id="GO:0043908">
    <property type="term" value="F:Ser(Gly)-tRNA(Ala) hydrolase activity"/>
    <property type="evidence" value="ECO:0007669"/>
    <property type="project" value="UniProtKB-UniRule"/>
</dbReference>
<keyword evidence="2" id="KW-0820">tRNA-binding</keyword>
<dbReference type="PANTHER" id="PTHR10472:SF5">
    <property type="entry name" value="D-AMINOACYL-TRNA DEACYLASE 1"/>
    <property type="match status" value="1"/>
</dbReference>
<dbReference type="GO" id="GO:0051500">
    <property type="term" value="F:D-tyrosyl-tRNA(Tyr) deacylase activity"/>
    <property type="evidence" value="ECO:0007669"/>
    <property type="project" value="TreeGrafter"/>
</dbReference>
<name>A0AB35U479_9FIRM</name>
<dbReference type="FunFam" id="3.50.80.10:FF:000001">
    <property type="entry name" value="D-aminoacyl-tRNA deacylase"/>
    <property type="match status" value="1"/>
</dbReference>
<protein>
    <recommendedName>
        <fullName evidence="2">D-aminoacyl-tRNA deacylase</fullName>
        <shortName evidence="2">DTD</shortName>
        <ecNumber evidence="2">3.1.1.96</ecNumber>
    </recommendedName>
    <alternativeName>
        <fullName evidence="2">Gly-tRNA(Ala) deacylase</fullName>
        <ecNumber evidence="2">3.1.1.-</ecNumber>
    </alternativeName>
</protein>
<keyword evidence="2" id="KW-0694">RNA-binding</keyword>
<comment type="caution">
    <text evidence="3">The sequence shown here is derived from an EMBL/GenBank/DDBJ whole genome shotgun (WGS) entry which is preliminary data.</text>
</comment>
<dbReference type="EMBL" id="JALBUR010000012">
    <property type="protein sequence ID" value="MDX8419650.1"/>
    <property type="molecule type" value="Genomic_DNA"/>
</dbReference>
<dbReference type="EC" id="3.1.1.-" evidence="2"/>
<dbReference type="HAMAP" id="MF_00518">
    <property type="entry name" value="Deacylase_Dtd"/>
    <property type="match status" value="1"/>
</dbReference>
<evidence type="ECO:0000313" key="4">
    <source>
        <dbReference type="Proteomes" id="UP001286174"/>
    </source>
</evidence>
<proteinExistence type="inferred from homology"/>
<evidence type="ECO:0000256" key="1">
    <source>
        <dbReference type="ARBA" id="ARBA00009673"/>
    </source>
</evidence>
<dbReference type="InterPro" id="IPR023509">
    <property type="entry name" value="DTD-like_sf"/>
</dbReference>
<dbReference type="GO" id="GO:0000049">
    <property type="term" value="F:tRNA binding"/>
    <property type="evidence" value="ECO:0007669"/>
    <property type="project" value="UniProtKB-UniRule"/>
</dbReference>
<reference evidence="3 4" key="1">
    <citation type="submission" date="2022-03" db="EMBL/GenBank/DDBJ databases">
        <title>Novel taxa within the pig intestine.</title>
        <authorList>
            <person name="Wylensek D."/>
            <person name="Bishof K."/>
            <person name="Afrizal A."/>
            <person name="Clavel T."/>
        </authorList>
    </citation>
    <scope>NUCLEOTIDE SEQUENCE [LARGE SCALE GENOMIC DNA]</scope>
    <source>
        <strain evidence="3 4">CLA-KB-P133</strain>
    </source>
</reference>
<dbReference type="NCBIfam" id="TIGR00256">
    <property type="entry name" value="D-aminoacyl-tRNA deacylase"/>
    <property type="match status" value="1"/>
</dbReference>
<accession>A0AB35U479</accession>
<comment type="subcellular location">
    <subcellularLocation>
        <location evidence="2">Cytoplasm</location>
    </subcellularLocation>
</comment>
<dbReference type="EC" id="3.1.1.96" evidence="2"/>